<gene>
    <name evidence="1" type="ORF">ASPWEDRAFT_38690</name>
</gene>
<dbReference type="EMBL" id="KV878211">
    <property type="protein sequence ID" value="OJJ37049.1"/>
    <property type="molecule type" value="Genomic_DNA"/>
</dbReference>
<accession>A0A1L9RQ42</accession>
<dbReference type="RefSeq" id="XP_040690725.1">
    <property type="nucleotide sequence ID" value="XM_040834940.1"/>
</dbReference>
<dbReference type="Proteomes" id="UP000184383">
    <property type="component" value="Unassembled WGS sequence"/>
</dbReference>
<evidence type="ECO:0008006" key="3">
    <source>
        <dbReference type="Google" id="ProtNLM"/>
    </source>
</evidence>
<dbReference type="AlphaFoldDB" id="A0A1L9RQ42"/>
<sequence>MSPPENDSKSVASSDLSAHEDLPDGRIFHVYHTPSHFNLTVHDADKKQLFYVKNSSFRIGKPDVTFHAGEDQNAPVAAVCKFINFARHSRVGLGDPKDPNNIVWEDMYRNTLKKISYTYETLLPGVDGHHERRTLNWKRTCSYGIGEDMPSKASARNFKLIDEDGRLIAVFLNNGHKSYHKCGKLQINVDYGSQFDLMVMITGLSVLEKERRRSRNNK</sequence>
<evidence type="ECO:0000313" key="2">
    <source>
        <dbReference type="Proteomes" id="UP000184383"/>
    </source>
</evidence>
<dbReference type="VEuPathDB" id="FungiDB:ASPWEDRAFT_38690"/>
<name>A0A1L9RQ42_ASPWE</name>
<dbReference type="GeneID" id="63750788"/>
<evidence type="ECO:0000313" key="1">
    <source>
        <dbReference type="EMBL" id="OJJ37049.1"/>
    </source>
</evidence>
<keyword evidence="2" id="KW-1185">Reference proteome</keyword>
<protein>
    <recommendedName>
        <fullName evidence="3">Tubby C-terminal domain-containing protein</fullName>
    </recommendedName>
</protein>
<organism evidence="1 2">
    <name type="scientific">Aspergillus wentii DTO 134E9</name>
    <dbReference type="NCBI Taxonomy" id="1073089"/>
    <lineage>
        <taxon>Eukaryota</taxon>
        <taxon>Fungi</taxon>
        <taxon>Dikarya</taxon>
        <taxon>Ascomycota</taxon>
        <taxon>Pezizomycotina</taxon>
        <taxon>Eurotiomycetes</taxon>
        <taxon>Eurotiomycetidae</taxon>
        <taxon>Eurotiales</taxon>
        <taxon>Aspergillaceae</taxon>
        <taxon>Aspergillus</taxon>
        <taxon>Aspergillus subgen. Cremei</taxon>
    </lineage>
</organism>
<reference evidence="2" key="1">
    <citation type="journal article" date="2017" name="Genome Biol.">
        <title>Comparative genomics reveals high biological diversity and specific adaptations in the industrially and medically important fungal genus Aspergillus.</title>
        <authorList>
            <person name="de Vries R.P."/>
            <person name="Riley R."/>
            <person name="Wiebenga A."/>
            <person name="Aguilar-Osorio G."/>
            <person name="Amillis S."/>
            <person name="Uchima C.A."/>
            <person name="Anderluh G."/>
            <person name="Asadollahi M."/>
            <person name="Askin M."/>
            <person name="Barry K."/>
            <person name="Battaglia E."/>
            <person name="Bayram O."/>
            <person name="Benocci T."/>
            <person name="Braus-Stromeyer S.A."/>
            <person name="Caldana C."/>
            <person name="Canovas D."/>
            <person name="Cerqueira G.C."/>
            <person name="Chen F."/>
            <person name="Chen W."/>
            <person name="Choi C."/>
            <person name="Clum A."/>
            <person name="Dos Santos R.A."/>
            <person name="Damasio A.R."/>
            <person name="Diallinas G."/>
            <person name="Emri T."/>
            <person name="Fekete E."/>
            <person name="Flipphi M."/>
            <person name="Freyberg S."/>
            <person name="Gallo A."/>
            <person name="Gournas C."/>
            <person name="Habgood R."/>
            <person name="Hainaut M."/>
            <person name="Harispe M.L."/>
            <person name="Henrissat B."/>
            <person name="Hilden K.S."/>
            <person name="Hope R."/>
            <person name="Hossain A."/>
            <person name="Karabika E."/>
            <person name="Karaffa L."/>
            <person name="Karanyi Z."/>
            <person name="Krasevec N."/>
            <person name="Kuo A."/>
            <person name="Kusch H."/>
            <person name="LaButti K."/>
            <person name="Lagendijk E.L."/>
            <person name="Lapidus A."/>
            <person name="Levasseur A."/>
            <person name="Lindquist E."/>
            <person name="Lipzen A."/>
            <person name="Logrieco A.F."/>
            <person name="MacCabe A."/>
            <person name="Maekelae M.R."/>
            <person name="Malavazi I."/>
            <person name="Melin P."/>
            <person name="Meyer V."/>
            <person name="Mielnichuk N."/>
            <person name="Miskei M."/>
            <person name="Molnar A.P."/>
            <person name="Mule G."/>
            <person name="Ngan C.Y."/>
            <person name="Orejas M."/>
            <person name="Orosz E."/>
            <person name="Ouedraogo J.P."/>
            <person name="Overkamp K.M."/>
            <person name="Park H.-S."/>
            <person name="Perrone G."/>
            <person name="Piumi F."/>
            <person name="Punt P.J."/>
            <person name="Ram A.F."/>
            <person name="Ramon A."/>
            <person name="Rauscher S."/>
            <person name="Record E."/>
            <person name="Riano-Pachon D.M."/>
            <person name="Robert V."/>
            <person name="Roehrig J."/>
            <person name="Ruller R."/>
            <person name="Salamov A."/>
            <person name="Salih N.S."/>
            <person name="Samson R.A."/>
            <person name="Sandor E."/>
            <person name="Sanguinetti M."/>
            <person name="Schuetze T."/>
            <person name="Sepcic K."/>
            <person name="Shelest E."/>
            <person name="Sherlock G."/>
            <person name="Sophianopoulou V."/>
            <person name="Squina F.M."/>
            <person name="Sun H."/>
            <person name="Susca A."/>
            <person name="Todd R.B."/>
            <person name="Tsang A."/>
            <person name="Unkles S.E."/>
            <person name="van de Wiele N."/>
            <person name="van Rossen-Uffink D."/>
            <person name="Oliveira J.V."/>
            <person name="Vesth T.C."/>
            <person name="Visser J."/>
            <person name="Yu J.-H."/>
            <person name="Zhou M."/>
            <person name="Andersen M.R."/>
            <person name="Archer D.B."/>
            <person name="Baker S.E."/>
            <person name="Benoit I."/>
            <person name="Brakhage A.A."/>
            <person name="Braus G.H."/>
            <person name="Fischer R."/>
            <person name="Frisvad J.C."/>
            <person name="Goldman G.H."/>
            <person name="Houbraken J."/>
            <person name="Oakley B."/>
            <person name="Pocsi I."/>
            <person name="Scazzocchio C."/>
            <person name="Seiboth B."/>
            <person name="vanKuyk P.A."/>
            <person name="Wortman J."/>
            <person name="Dyer P.S."/>
            <person name="Grigoriev I.V."/>
        </authorList>
    </citation>
    <scope>NUCLEOTIDE SEQUENCE [LARGE SCALE GENOMIC DNA]</scope>
    <source>
        <strain evidence="2">DTO 134E9</strain>
    </source>
</reference>
<dbReference type="STRING" id="1073089.A0A1L9RQ42"/>
<dbReference type="OrthoDB" id="3431997at2759"/>
<proteinExistence type="predicted"/>